<reference evidence="8" key="1">
    <citation type="journal article" date="2019" name="MBio">
        <title>Virus Genomes from Deep Sea Sediments Expand the Ocean Megavirome and Support Independent Origins of Viral Gigantism.</title>
        <authorList>
            <person name="Backstrom D."/>
            <person name="Yutin N."/>
            <person name="Jorgensen S.L."/>
            <person name="Dharamshi J."/>
            <person name="Homa F."/>
            <person name="Zaremba-Niedwiedzka K."/>
            <person name="Spang A."/>
            <person name="Wolf Y.I."/>
            <person name="Koonin E.V."/>
            <person name="Ettema T.J."/>
        </authorList>
    </citation>
    <scope>NUCLEOTIDE SEQUENCE</scope>
</reference>
<dbReference type="InterPro" id="IPR006084">
    <property type="entry name" value="XPG/Rad2"/>
</dbReference>
<dbReference type="Pfam" id="PF00867">
    <property type="entry name" value="XPG_I"/>
    <property type="match status" value="1"/>
</dbReference>
<feature type="domain" description="XPG N-terminal" evidence="7">
    <location>
        <begin position="1"/>
        <end position="106"/>
    </location>
</feature>
<dbReference type="InterPro" id="IPR006085">
    <property type="entry name" value="XPG_DNA_repair_N"/>
</dbReference>
<keyword evidence="3 8" id="KW-0255">Endonuclease</keyword>
<evidence type="ECO:0000256" key="4">
    <source>
        <dbReference type="ARBA" id="ARBA00022801"/>
    </source>
</evidence>
<evidence type="ECO:0000256" key="2">
    <source>
        <dbReference type="ARBA" id="ARBA00022723"/>
    </source>
</evidence>
<name>A0A481Z3R1_9VIRU</name>
<dbReference type="GO" id="GO:0017108">
    <property type="term" value="F:5'-flap endonuclease activity"/>
    <property type="evidence" value="ECO:0007669"/>
    <property type="project" value="TreeGrafter"/>
</dbReference>
<dbReference type="EMBL" id="MK500407">
    <property type="protein sequence ID" value="QBK89036.1"/>
    <property type="molecule type" value="Genomic_DNA"/>
</dbReference>
<dbReference type="InterPro" id="IPR029060">
    <property type="entry name" value="PIN-like_dom_sf"/>
</dbReference>
<proteinExistence type="predicted"/>
<protein>
    <submittedName>
        <fullName evidence="8">FLAP-like endonuclease XPG</fullName>
    </submittedName>
</protein>
<dbReference type="InterPro" id="IPR036279">
    <property type="entry name" value="5-3_exonuclease_C_sf"/>
</dbReference>
<keyword evidence="5" id="KW-0460">Magnesium</keyword>
<accession>A0A481Z3R1</accession>
<keyword evidence="2" id="KW-0479">Metal-binding</keyword>
<dbReference type="PRINTS" id="PR00853">
    <property type="entry name" value="XPGRADSUPER"/>
</dbReference>
<dbReference type="Pfam" id="PF00752">
    <property type="entry name" value="XPG_N"/>
    <property type="match status" value="1"/>
</dbReference>
<organism evidence="8">
    <name type="scientific">Mimivirus LCMiAC02</name>
    <dbReference type="NCBI Taxonomy" id="2506609"/>
    <lineage>
        <taxon>Viruses</taxon>
        <taxon>Varidnaviria</taxon>
        <taxon>Bamfordvirae</taxon>
        <taxon>Nucleocytoviricota</taxon>
        <taxon>Megaviricetes</taxon>
        <taxon>Imitervirales</taxon>
        <taxon>Mimiviridae</taxon>
        <taxon>Klosneuvirinae</taxon>
    </lineage>
</organism>
<sequence length="462" mass="55091">MGVPLFKIIEKYAPRSIKKCSIDKYEGEKFMVDTANRVMQYTMPQFKNEKNITKKDGKLIVHLKALISIELNLLNNGISPIHVIDGKASSIKNNTLYERRKVRNKAKTILNKSDEYTLSKMERTKLLKKSYTLDKNDYDDIKKLLDLIGLPYIQATEEADAVCAAVNNNGSVYGVISQDMDLLVFGASTMLKDFSSSNKKKIKEINLKIMLEEMGFTKEQFVELCILLGTDYCPHIRCLKPFEIYDIYKQCGSIEKFLEFIENENKKKGRRGIKYKIHSDFVNKWKLAKEYYLHPKLNKDLISNVKFKWNEPDIDGLMKFLCDENDFNRRDTKRKLKKIMVMYQHYKSTGKIYSIYGDNWDREQQNKYYRKHKYKKYNRYNNHKHNYQYNNHKHNYQYNHQNNTQNNTQYKRYKRCNPLGEYNIRNIREKNDNDFKDLKWNVNTSLVNPRPNSRQREVNRVF</sequence>
<dbReference type="InterPro" id="IPR006086">
    <property type="entry name" value="XPG-I_dom"/>
</dbReference>
<dbReference type="PANTHER" id="PTHR11081">
    <property type="entry name" value="FLAP ENDONUCLEASE FAMILY MEMBER"/>
    <property type="match status" value="1"/>
</dbReference>
<evidence type="ECO:0000256" key="1">
    <source>
        <dbReference type="ARBA" id="ARBA00022722"/>
    </source>
</evidence>
<evidence type="ECO:0000259" key="6">
    <source>
        <dbReference type="SMART" id="SM00484"/>
    </source>
</evidence>
<dbReference type="Gene3D" id="3.40.50.1010">
    <property type="entry name" value="5'-nuclease"/>
    <property type="match status" value="1"/>
</dbReference>
<keyword evidence="4" id="KW-0378">Hydrolase</keyword>
<dbReference type="SUPFAM" id="SSF47807">
    <property type="entry name" value="5' to 3' exonuclease, C-terminal subdomain"/>
    <property type="match status" value="1"/>
</dbReference>
<dbReference type="SUPFAM" id="SSF88723">
    <property type="entry name" value="PIN domain-like"/>
    <property type="match status" value="1"/>
</dbReference>
<dbReference type="SMART" id="SM00484">
    <property type="entry name" value="XPGI"/>
    <property type="match status" value="1"/>
</dbReference>
<feature type="domain" description="XPG-I" evidence="6">
    <location>
        <begin position="146"/>
        <end position="216"/>
    </location>
</feature>
<dbReference type="SMART" id="SM00485">
    <property type="entry name" value="XPGN"/>
    <property type="match status" value="1"/>
</dbReference>
<keyword evidence="1" id="KW-0540">Nuclease</keyword>
<gene>
    <name evidence="8" type="ORF">LCMiAC02_01290</name>
</gene>
<evidence type="ECO:0000256" key="3">
    <source>
        <dbReference type="ARBA" id="ARBA00022759"/>
    </source>
</evidence>
<evidence type="ECO:0000259" key="7">
    <source>
        <dbReference type="SMART" id="SM00485"/>
    </source>
</evidence>
<evidence type="ECO:0000256" key="5">
    <source>
        <dbReference type="ARBA" id="ARBA00022842"/>
    </source>
</evidence>
<dbReference type="Gene3D" id="1.10.150.20">
    <property type="entry name" value="5' to 3' exonuclease, C-terminal subdomain"/>
    <property type="match status" value="1"/>
</dbReference>
<dbReference type="GO" id="GO:0046872">
    <property type="term" value="F:metal ion binding"/>
    <property type="evidence" value="ECO:0007669"/>
    <property type="project" value="UniProtKB-KW"/>
</dbReference>
<dbReference type="PANTHER" id="PTHR11081:SF9">
    <property type="entry name" value="FLAP ENDONUCLEASE 1"/>
    <property type="match status" value="1"/>
</dbReference>
<evidence type="ECO:0000313" key="8">
    <source>
        <dbReference type="EMBL" id="QBK89036.1"/>
    </source>
</evidence>